<accession>X6LSF9</accession>
<dbReference type="Proteomes" id="UP000023152">
    <property type="component" value="Unassembled WGS sequence"/>
</dbReference>
<evidence type="ECO:0000313" key="3">
    <source>
        <dbReference type="Proteomes" id="UP000023152"/>
    </source>
</evidence>
<name>X6LSF9_RETFI</name>
<feature type="region of interest" description="Disordered" evidence="1">
    <location>
        <begin position="19"/>
        <end position="105"/>
    </location>
</feature>
<dbReference type="AlphaFoldDB" id="X6LSF9"/>
<evidence type="ECO:0000313" key="2">
    <source>
        <dbReference type="EMBL" id="ETO03685.1"/>
    </source>
</evidence>
<evidence type="ECO:0000256" key="1">
    <source>
        <dbReference type="SAM" id="MobiDB-lite"/>
    </source>
</evidence>
<feature type="non-terminal residue" evidence="2">
    <location>
        <position position="167"/>
    </location>
</feature>
<sequence length="167" mass="19197">CLQNSEALGMTDYNAFKENSESAHQAEKETNLSYYRDGTDGEKRKNSVNEMFSSEKGSEYGMSDEAITTHLCSADTIEPDVDKDSERNREQDEERQPSAENRLYDSLEYDYKQQTEGSVSHNNNESGIIEKEILKSAYEKARDAEKTRHQGTNQWIKRVYINCCLLL</sequence>
<protein>
    <submittedName>
        <fullName evidence="2">Uncharacterized protein</fullName>
    </submittedName>
</protein>
<organism evidence="2 3">
    <name type="scientific">Reticulomyxa filosa</name>
    <dbReference type="NCBI Taxonomy" id="46433"/>
    <lineage>
        <taxon>Eukaryota</taxon>
        <taxon>Sar</taxon>
        <taxon>Rhizaria</taxon>
        <taxon>Retaria</taxon>
        <taxon>Foraminifera</taxon>
        <taxon>Monothalamids</taxon>
        <taxon>Reticulomyxidae</taxon>
        <taxon>Reticulomyxa</taxon>
    </lineage>
</organism>
<comment type="caution">
    <text evidence="2">The sequence shown here is derived from an EMBL/GenBank/DDBJ whole genome shotgun (WGS) entry which is preliminary data.</text>
</comment>
<reference evidence="2 3" key="1">
    <citation type="journal article" date="2013" name="Curr. Biol.">
        <title>The Genome of the Foraminiferan Reticulomyxa filosa.</title>
        <authorList>
            <person name="Glockner G."/>
            <person name="Hulsmann N."/>
            <person name="Schleicher M."/>
            <person name="Noegel A.A."/>
            <person name="Eichinger L."/>
            <person name="Gallinger C."/>
            <person name="Pawlowski J."/>
            <person name="Sierra R."/>
            <person name="Euteneuer U."/>
            <person name="Pillet L."/>
            <person name="Moustafa A."/>
            <person name="Platzer M."/>
            <person name="Groth M."/>
            <person name="Szafranski K."/>
            <person name="Schliwa M."/>
        </authorList>
    </citation>
    <scope>NUCLEOTIDE SEQUENCE [LARGE SCALE GENOMIC DNA]</scope>
</reference>
<feature type="non-terminal residue" evidence="2">
    <location>
        <position position="1"/>
    </location>
</feature>
<dbReference type="EMBL" id="ASPP01032665">
    <property type="protein sequence ID" value="ETO03685.1"/>
    <property type="molecule type" value="Genomic_DNA"/>
</dbReference>
<proteinExistence type="predicted"/>
<feature type="compositionally biased region" description="Basic and acidic residues" evidence="1">
    <location>
        <begin position="80"/>
        <end position="105"/>
    </location>
</feature>
<gene>
    <name evidence="2" type="ORF">RFI_33717</name>
</gene>
<feature type="compositionally biased region" description="Basic and acidic residues" evidence="1">
    <location>
        <begin position="37"/>
        <end position="47"/>
    </location>
</feature>
<feature type="compositionally biased region" description="Basic and acidic residues" evidence="1">
    <location>
        <begin position="19"/>
        <end position="30"/>
    </location>
</feature>
<keyword evidence="3" id="KW-1185">Reference proteome</keyword>